<accession>A0A8T4ITU5</accession>
<evidence type="ECO:0000256" key="1">
    <source>
        <dbReference type="SAM" id="MobiDB-lite"/>
    </source>
</evidence>
<gene>
    <name evidence="2" type="ORF">KDA82_19535</name>
</gene>
<evidence type="ECO:0000313" key="2">
    <source>
        <dbReference type="EMBL" id="MBR7675175.1"/>
    </source>
</evidence>
<dbReference type="EMBL" id="JAGSMN010000439">
    <property type="protein sequence ID" value="MBR7675175.1"/>
    <property type="molecule type" value="Genomic_DNA"/>
</dbReference>
<evidence type="ECO:0000313" key="3">
    <source>
        <dbReference type="Proteomes" id="UP000675554"/>
    </source>
</evidence>
<reference evidence="2" key="1">
    <citation type="submission" date="2021-04" db="EMBL/GenBank/DDBJ databases">
        <title>Sequencing of actinobacteria type strains.</title>
        <authorList>
            <person name="Nguyen G.-S."/>
            <person name="Wentzel A."/>
        </authorList>
    </citation>
    <scope>NUCLEOTIDE SEQUENCE</scope>
    <source>
        <strain evidence="2">DSM 42095</strain>
    </source>
</reference>
<dbReference type="AlphaFoldDB" id="A0A8T4ITU5"/>
<sequence length="213" mass="23102">MPLNDLNQDPVPEGGRRPRAETQRYLQQQIDASGNTHNATVAHGAGFATGVIQAGYGERGARDVDRAFMDPRLTQAYNTPSNSSAAWDANLDVATQDHGYWTDQNAAHSTPGSRAAVAYDPVTRTYIQTATALPQQFNVHYRNELDPHGRHQTATYGQTYNPPPQGQSYGSQGQSYGNGNSATQPAYGSGHHSSHSSHHRSSHHHGSSGSRRK</sequence>
<feature type="compositionally biased region" description="Basic residues" evidence="1">
    <location>
        <begin position="192"/>
        <end position="213"/>
    </location>
</feature>
<name>A0A8T4ITU5_9ACTN</name>
<organism evidence="2 3">
    <name type="scientific">Streptomyces daliensis</name>
    <dbReference type="NCBI Taxonomy" id="299421"/>
    <lineage>
        <taxon>Bacteria</taxon>
        <taxon>Bacillati</taxon>
        <taxon>Actinomycetota</taxon>
        <taxon>Actinomycetes</taxon>
        <taxon>Kitasatosporales</taxon>
        <taxon>Streptomycetaceae</taxon>
        <taxon>Streptomyces</taxon>
    </lineage>
</organism>
<comment type="caution">
    <text evidence="2">The sequence shown here is derived from an EMBL/GenBank/DDBJ whole genome shotgun (WGS) entry which is preliminary data.</text>
</comment>
<feature type="region of interest" description="Disordered" evidence="1">
    <location>
        <begin position="147"/>
        <end position="213"/>
    </location>
</feature>
<dbReference type="Proteomes" id="UP000675554">
    <property type="component" value="Unassembled WGS sequence"/>
</dbReference>
<feature type="region of interest" description="Disordered" evidence="1">
    <location>
        <begin position="1"/>
        <end position="21"/>
    </location>
</feature>
<keyword evidence="3" id="KW-1185">Reference proteome</keyword>
<protein>
    <submittedName>
        <fullName evidence="2">Uncharacterized protein</fullName>
    </submittedName>
</protein>
<feature type="compositionally biased region" description="Low complexity" evidence="1">
    <location>
        <begin position="166"/>
        <end position="181"/>
    </location>
</feature>
<proteinExistence type="predicted"/>